<accession>A0A1Q3CGB4</accession>
<gene>
    <name evidence="1" type="ORF">CFOL_v3_22720</name>
</gene>
<name>A0A1Q3CGB4_CEPFO</name>
<sequence length="117" mass="13607">MEYRPKRDFRSLWRGRNQRTLTRSNIFEAIAQVSDGGGHVVSHQSNEDGVVRMKIVLKRQDLKQVLEAMEGGKNDAPQPSPTSFVEQCLILLKNKHLLRETRRSFWCLILQTIPEEF</sequence>
<dbReference type="AlphaFoldDB" id="A0A1Q3CGB4"/>
<evidence type="ECO:0000313" key="1">
    <source>
        <dbReference type="EMBL" id="GAV79255.1"/>
    </source>
</evidence>
<reference evidence="2" key="1">
    <citation type="submission" date="2016-04" db="EMBL/GenBank/DDBJ databases">
        <title>Cephalotus genome sequencing.</title>
        <authorList>
            <person name="Fukushima K."/>
            <person name="Hasebe M."/>
            <person name="Fang X."/>
        </authorList>
    </citation>
    <scope>NUCLEOTIDE SEQUENCE [LARGE SCALE GENOMIC DNA]</scope>
    <source>
        <strain evidence="2">cv. St1</strain>
    </source>
</reference>
<keyword evidence="2" id="KW-1185">Reference proteome</keyword>
<protein>
    <submittedName>
        <fullName evidence="1">Uncharacterized protein</fullName>
    </submittedName>
</protein>
<evidence type="ECO:0000313" key="2">
    <source>
        <dbReference type="Proteomes" id="UP000187406"/>
    </source>
</evidence>
<comment type="caution">
    <text evidence="1">The sequence shown here is derived from an EMBL/GenBank/DDBJ whole genome shotgun (WGS) entry which is preliminary data.</text>
</comment>
<dbReference type="Proteomes" id="UP000187406">
    <property type="component" value="Unassembled WGS sequence"/>
</dbReference>
<dbReference type="InParanoid" id="A0A1Q3CGB4"/>
<organism evidence="1 2">
    <name type="scientific">Cephalotus follicularis</name>
    <name type="common">Albany pitcher plant</name>
    <dbReference type="NCBI Taxonomy" id="3775"/>
    <lineage>
        <taxon>Eukaryota</taxon>
        <taxon>Viridiplantae</taxon>
        <taxon>Streptophyta</taxon>
        <taxon>Embryophyta</taxon>
        <taxon>Tracheophyta</taxon>
        <taxon>Spermatophyta</taxon>
        <taxon>Magnoliopsida</taxon>
        <taxon>eudicotyledons</taxon>
        <taxon>Gunneridae</taxon>
        <taxon>Pentapetalae</taxon>
        <taxon>rosids</taxon>
        <taxon>fabids</taxon>
        <taxon>Oxalidales</taxon>
        <taxon>Cephalotaceae</taxon>
        <taxon>Cephalotus</taxon>
    </lineage>
</organism>
<proteinExistence type="predicted"/>
<dbReference type="EMBL" id="BDDD01001946">
    <property type="protein sequence ID" value="GAV79255.1"/>
    <property type="molecule type" value="Genomic_DNA"/>
</dbReference>
<dbReference type="OrthoDB" id="1304043at2759"/>